<dbReference type="Pfam" id="PF05359">
    <property type="entry name" value="DUF748"/>
    <property type="match status" value="2"/>
</dbReference>
<dbReference type="GO" id="GO:0090313">
    <property type="term" value="P:regulation of protein targeting to membrane"/>
    <property type="evidence" value="ECO:0007669"/>
    <property type="project" value="TreeGrafter"/>
</dbReference>
<organism evidence="1 2">
    <name type="scientific">Oceanicoccus sagamiensis</name>
    <dbReference type="NCBI Taxonomy" id="716816"/>
    <lineage>
        <taxon>Bacteria</taxon>
        <taxon>Pseudomonadati</taxon>
        <taxon>Pseudomonadota</taxon>
        <taxon>Gammaproteobacteria</taxon>
        <taxon>Cellvibrionales</taxon>
        <taxon>Spongiibacteraceae</taxon>
        <taxon>Oceanicoccus</taxon>
    </lineage>
</organism>
<dbReference type="Gene3D" id="3.30.1330.60">
    <property type="entry name" value="OmpA-like domain"/>
    <property type="match status" value="1"/>
</dbReference>
<gene>
    <name evidence="1" type="ORF">BST96_05175</name>
</gene>
<proteinExistence type="predicted"/>
<dbReference type="InterPro" id="IPR036737">
    <property type="entry name" value="OmpA-like_sf"/>
</dbReference>
<evidence type="ECO:0008006" key="3">
    <source>
        <dbReference type="Google" id="ProtNLM"/>
    </source>
</evidence>
<name>A0A1X9NHV0_9GAMM</name>
<reference evidence="1 2" key="1">
    <citation type="submission" date="2016-11" db="EMBL/GenBank/DDBJ databases">
        <title>Trade-off between light-utilization and light-protection in marine flavobacteria.</title>
        <authorList>
            <person name="Kumagai Y."/>
        </authorList>
    </citation>
    <scope>NUCLEOTIDE SEQUENCE [LARGE SCALE GENOMIC DNA]</scope>
    <source>
        <strain evidence="1 2">NBRC 107125</strain>
    </source>
</reference>
<dbReference type="EMBL" id="CP019343">
    <property type="protein sequence ID" value="ARN73563.1"/>
    <property type="molecule type" value="Genomic_DNA"/>
</dbReference>
<dbReference type="InterPro" id="IPR008023">
    <property type="entry name" value="DUF748"/>
</dbReference>
<keyword evidence="2" id="KW-1185">Reference proteome</keyword>
<evidence type="ECO:0000313" key="2">
    <source>
        <dbReference type="Proteomes" id="UP000193450"/>
    </source>
</evidence>
<dbReference type="InterPro" id="IPR052894">
    <property type="entry name" value="AsmA-related"/>
</dbReference>
<dbReference type="OrthoDB" id="9757969at2"/>
<dbReference type="AlphaFoldDB" id="A0A1X9NHV0"/>
<dbReference type="STRING" id="716816.BST96_05175"/>
<protein>
    <recommendedName>
        <fullName evidence="3">DUF748 domain-containing protein</fullName>
    </recommendedName>
</protein>
<dbReference type="PANTHER" id="PTHR30441">
    <property type="entry name" value="DUF748 DOMAIN-CONTAINING PROTEIN"/>
    <property type="match status" value="1"/>
</dbReference>
<dbReference type="RefSeq" id="WP_085757675.1">
    <property type="nucleotide sequence ID" value="NZ_CP019343.1"/>
</dbReference>
<dbReference type="PANTHER" id="PTHR30441:SF8">
    <property type="entry name" value="DUF748 DOMAIN-CONTAINING PROTEIN"/>
    <property type="match status" value="1"/>
</dbReference>
<evidence type="ECO:0000313" key="1">
    <source>
        <dbReference type="EMBL" id="ARN73563.1"/>
    </source>
</evidence>
<dbReference type="Proteomes" id="UP000193450">
    <property type="component" value="Chromosome"/>
</dbReference>
<dbReference type="KEGG" id="osg:BST96_05175"/>
<dbReference type="GO" id="GO:0005886">
    <property type="term" value="C:plasma membrane"/>
    <property type="evidence" value="ECO:0007669"/>
    <property type="project" value="TreeGrafter"/>
</dbReference>
<accession>A0A1X9NHV0</accession>
<sequence>MIVRLIKGRLGKVIVVITMLLLLLPEALRFAVVKIIAAEGLGEATIENVDLNLFTGTVAVDGFSLAREQQEKVNVARVSLNIALLRLLFSEIHLQQLELDGLALSVIKTEQGEWEVVLPLAANDQPEAEPEEPVTLPLLGLDQAKLNNVTVKLVSKEANGLLEIKQLALENLSTWQNLKSTLVLDAAWNDAPIRIDISATPIDPQPTLKGSIKLDKVGLQQLAPLAGQAVLGNISLSSDFNAYKNKAGDIVAEISADLSLEQMNTAYKQLGVASQKLAWQGSVDLAMVDDGIEYTVQGDAESSGLSIRDDKEKIALISWERFAIKQFSVDELLNTSVEELQLENVTAINDDESDEGKFYIGQVGLKEISLKQGNHLMVSLLQISDIQYQVVVTPSGELRIQTLVSTLEEGLEDTQDAAQMPDDNSSAEPFVFTIKKSEIVDGGKIVFTDHRFAVPVREVINIKKFSVLDHDSANPEVPFKLDFEGSLGEFSTLLLTGEATIYSEEIALDFKGEFDAIPLPVVSPYTEAYLGYHLTRGQYDHTFELTIDHKDILLDNQLFLRQLKLKPVDPDKAQPMDKQLDVPLGFALNMLRDSNDNIELDVPIKGRMDQPDINIDDVVNDALAKALRTGATSYLTLALQPYGAVLMAADYVGGQLSTIKLDPIDYADGAGEMTQEQQAYVDKIGNLMLERPKLKLTICGTAGDSDREALQTRGGEESTIPESALIALADIRGKQVKRRMTEQGIKSRRLFLCQPAYQAEAISGVTLTM</sequence>